<gene>
    <name evidence="4" type="ORF">BV898_10216</name>
</gene>
<dbReference type="SUPFAM" id="SSF57625">
    <property type="entry name" value="Invertebrate chitin-binding proteins"/>
    <property type="match status" value="1"/>
</dbReference>
<feature type="region of interest" description="Disordered" evidence="1">
    <location>
        <begin position="153"/>
        <end position="188"/>
    </location>
</feature>
<organism evidence="4 5">
    <name type="scientific">Hypsibius exemplaris</name>
    <name type="common">Freshwater tardigrade</name>
    <dbReference type="NCBI Taxonomy" id="2072580"/>
    <lineage>
        <taxon>Eukaryota</taxon>
        <taxon>Metazoa</taxon>
        <taxon>Ecdysozoa</taxon>
        <taxon>Tardigrada</taxon>
        <taxon>Eutardigrada</taxon>
        <taxon>Parachela</taxon>
        <taxon>Hypsibioidea</taxon>
        <taxon>Hypsibiidae</taxon>
        <taxon>Hypsibius</taxon>
    </lineage>
</organism>
<dbReference type="EMBL" id="MTYJ01000086">
    <property type="protein sequence ID" value="OQV15629.1"/>
    <property type="molecule type" value="Genomic_DNA"/>
</dbReference>
<evidence type="ECO:0000313" key="4">
    <source>
        <dbReference type="EMBL" id="OQV15629.1"/>
    </source>
</evidence>
<keyword evidence="2" id="KW-0732">Signal</keyword>
<dbReference type="OrthoDB" id="10052888at2759"/>
<feature type="chain" id="PRO_5012641892" description="Chitin-binding type-2 domain-containing protein" evidence="2">
    <location>
        <begin position="23"/>
        <end position="188"/>
    </location>
</feature>
<dbReference type="PROSITE" id="PS50940">
    <property type="entry name" value="CHIT_BIND_II"/>
    <property type="match status" value="1"/>
</dbReference>
<name>A0A1W0WKC3_HYPEX</name>
<dbReference type="Pfam" id="PF01607">
    <property type="entry name" value="CBM_14"/>
    <property type="match status" value="1"/>
</dbReference>
<dbReference type="PANTHER" id="PTHR22933">
    <property type="entry name" value="FI18007P1-RELATED"/>
    <property type="match status" value="1"/>
</dbReference>
<evidence type="ECO:0000313" key="5">
    <source>
        <dbReference type="Proteomes" id="UP000192578"/>
    </source>
</evidence>
<evidence type="ECO:0000256" key="2">
    <source>
        <dbReference type="SAM" id="SignalP"/>
    </source>
</evidence>
<comment type="caution">
    <text evidence="4">The sequence shown here is derived from an EMBL/GenBank/DDBJ whole genome shotgun (WGS) entry which is preliminary data.</text>
</comment>
<evidence type="ECO:0000256" key="1">
    <source>
        <dbReference type="SAM" id="MobiDB-lite"/>
    </source>
</evidence>
<feature type="signal peptide" evidence="2">
    <location>
        <begin position="1"/>
        <end position="22"/>
    </location>
</feature>
<dbReference type="SMART" id="SM00494">
    <property type="entry name" value="ChtBD2"/>
    <property type="match status" value="1"/>
</dbReference>
<dbReference type="InterPro" id="IPR002557">
    <property type="entry name" value="Chitin-bd_dom"/>
</dbReference>
<reference evidence="5" key="1">
    <citation type="submission" date="2017-01" db="EMBL/GenBank/DDBJ databases">
        <title>Comparative genomics of anhydrobiosis in the tardigrade Hypsibius dujardini.</title>
        <authorList>
            <person name="Yoshida Y."/>
            <person name="Koutsovoulos G."/>
            <person name="Laetsch D."/>
            <person name="Stevens L."/>
            <person name="Kumar S."/>
            <person name="Horikawa D."/>
            <person name="Ishino K."/>
            <person name="Komine S."/>
            <person name="Tomita M."/>
            <person name="Blaxter M."/>
            <person name="Arakawa K."/>
        </authorList>
    </citation>
    <scope>NUCLEOTIDE SEQUENCE [LARGE SCALE GENOMIC DNA]</scope>
    <source>
        <strain evidence="5">Z151</strain>
    </source>
</reference>
<proteinExistence type="predicted"/>
<dbReference type="InterPro" id="IPR052976">
    <property type="entry name" value="Scoloptoxin-like"/>
</dbReference>
<dbReference type="PANTHER" id="PTHR22933:SF18">
    <property type="match status" value="1"/>
</dbReference>
<dbReference type="Gene3D" id="2.170.140.10">
    <property type="entry name" value="Chitin binding domain"/>
    <property type="match status" value="1"/>
</dbReference>
<dbReference type="GO" id="GO:0005576">
    <property type="term" value="C:extracellular region"/>
    <property type="evidence" value="ECO:0007669"/>
    <property type="project" value="InterPro"/>
</dbReference>
<accession>A0A1W0WKC3</accession>
<dbReference type="Proteomes" id="UP000192578">
    <property type="component" value="Unassembled WGS sequence"/>
</dbReference>
<evidence type="ECO:0000259" key="3">
    <source>
        <dbReference type="PROSITE" id="PS50940"/>
    </source>
</evidence>
<dbReference type="InterPro" id="IPR036508">
    <property type="entry name" value="Chitin-bd_dom_sf"/>
</dbReference>
<keyword evidence="5" id="KW-1185">Reference proteome</keyword>
<protein>
    <recommendedName>
        <fullName evidence="3">Chitin-binding type-2 domain-containing protein</fullName>
    </recommendedName>
</protein>
<dbReference type="AlphaFoldDB" id="A0A1W0WKC3"/>
<feature type="domain" description="Chitin-binding type-2" evidence="3">
    <location>
        <begin position="70"/>
        <end position="129"/>
    </location>
</feature>
<dbReference type="GO" id="GO:0008061">
    <property type="term" value="F:chitin binding"/>
    <property type="evidence" value="ECO:0007669"/>
    <property type="project" value="InterPro"/>
</dbReference>
<sequence>MTMDSYIWIFGAFFGVTTMVNGQSGGPSASEALDALRGRAAYFGSELRALLASAQPGTAYPTLSAIPQTSFSCDKVQQPGFYADPETQCQVYRRCDPNAPMASFLCPNGTLFNGIALVCDYWYNVQCSRSAQFDNYSNPRIYGGPNVRLLTDSNTINTGSSQDVSSNSNSFMSSSGSSSSSHKRDIRI</sequence>
<feature type="compositionally biased region" description="Low complexity" evidence="1">
    <location>
        <begin position="160"/>
        <end position="180"/>
    </location>
</feature>